<accession>A0A238Z240</accession>
<dbReference type="InterPro" id="IPR050644">
    <property type="entry name" value="PG_Glycine_Bridge_Synth"/>
</dbReference>
<dbReference type="EMBL" id="FZNO01000024">
    <property type="protein sequence ID" value="SNR77447.1"/>
    <property type="molecule type" value="Genomic_DNA"/>
</dbReference>
<feature type="domain" description="BioF2-like acetyltransferase" evidence="7">
    <location>
        <begin position="175"/>
        <end position="300"/>
    </location>
</feature>
<dbReference type="AlphaFoldDB" id="A0A238Z240"/>
<dbReference type="Gene3D" id="3.40.630.30">
    <property type="match status" value="2"/>
</dbReference>
<dbReference type="SUPFAM" id="SSF55729">
    <property type="entry name" value="Acyl-CoA N-acyltransferases (Nat)"/>
    <property type="match status" value="2"/>
</dbReference>
<evidence type="ECO:0000256" key="1">
    <source>
        <dbReference type="ARBA" id="ARBA00009943"/>
    </source>
</evidence>
<evidence type="ECO:0000313" key="8">
    <source>
        <dbReference type="EMBL" id="SNR77447.1"/>
    </source>
</evidence>
<evidence type="ECO:0000313" key="9">
    <source>
        <dbReference type="Proteomes" id="UP000198403"/>
    </source>
</evidence>
<keyword evidence="5" id="KW-0012">Acyltransferase</keyword>
<dbReference type="GO" id="GO:0016755">
    <property type="term" value="F:aminoacyltransferase activity"/>
    <property type="evidence" value="ECO:0007669"/>
    <property type="project" value="InterPro"/>
</dbReference>
<keyword evidence="2 8" id="KW-0808">Transferase</keyword>
<evidence type="ECO:0000256" key="5">
    <source>
        <dbReference type="ARBA" id="ARBA00023315"/>
    </source>
</evidence>
<evidence type="ECO:0000256" key="3">
    <source>
        <dbReference type="ARBA" id="ARBA00022960"/>
    </source>
</evidence>
<protein>
    <submittedName>
        <fullName evidence="8">Lipid II:glycine glycyltransferase (Peptidoglycan interpeptide bridge formation enzyme)</fullName>
    </submittedName>
</protein>
<keyword evidence="3" id="KW-0133">Cell shape</keyword>
<reference evidence="8 9" key="1">
    <citation type="submission" date="2017-06" db="EMBL/GenBank/DDBJ databases">
        <authorList>
            <person name="Kim H.J."/>
            <person name="Triplett B.A."/>
        </authorList>
    </citation>
    <scope>NUCLEOTIDE SEQUENCE [LARGE SCALE GENOMIC DNA]</scope>
    <source>
        <strain evidence="8 9">DSM 44272</strain>
    </source>
</reference>
<name>A0A238Z240_9ACTN</name>
<evidence type="ECO:0000259" key="7">
    <source>
        <dbReference type="Pfam" id="PF13480"/>
    </source>
</evidence>
<proteinExistence type="inferred from homology"/>
<dbReference type="PANTHER" id="PTHR36174">
    <property type="entry name" value="LIPID II:GLYCINE GLYCYLTRANSFERASE"/>
    <property type="match status" value="1"/>
</dbReference>
<dbReference type="GO" id="GO:0008360">
    <property type="term" value="P:regulation of cell shape"/>
    <property type="evidence" value="ECO:0007669"/>
    <property type="project" value="UniProtKB-KW"/>
</dbReference>
<organism evidence="8 9">
    <name type="scientific">Blastococcus mobilis</name>
    <dbReference type="NCBI Taxonomy" id="1938746"/>
    <lineage>
        <taxon>Bacteria</taxon>
        <taxon>Bacillati</taxon>
        <taxon>Actinomycetota</taxon>
        <taxon>Actinomycetes</taxon>
        <taxon>Geodermatophilales</taxon>
        <taxon>Geodermatophilaceae</taxon>
        <taxon>Blastococcus</taxon>
    </lineage>
</organism>
<dbReference type="Proteomes" id="UP000198403">
    <property type="component" value="Unassembled WGS sequence"/>
</dbReference>
<keyword evidence="9" id="KW-1185">Reference proteome</keyword>
<dbReference type="GO" id="GO:0009252">
    <property type="term" value="P:peptidoglycan biosynthetic process"/>
    <property type="evidence" value="ECO:0007669"/>
    <property type="project" value="UniProtKB-KW"/>
</dbReference>
<keyword evidence="4" id="KW-0573">Peptidoglycan synthesis</keyword>
<evidence type="ECO:0000256" key="4">
    <source>
        <dbReference type="ARBA" id="ARBA00022984"/>
    </source>
</evidence>
<evidence type="ECO:0000256" key="2">
    <source>
        <dbReference type="ARBA" id="ARBA00022679"/>
    </source>
</evidence>
<dbReference type="GO" id="GO:0071555">
    <property type="term" value="P:cell wall organization"/>
    <property type="evidence" value="ECO:0007669"/>
    <property type="project" value="UniProtKB-KW"/>
</dbReference>
<comment type="similarity">
    <text evidence="1">Belongs to the FemABX family.</text>
</comment>
<dbReference type="PROSITE" id="PS51191">
    <property type="entry name" value="FEMABX"/>
    <property type="match status" value="1"/>
</dbReference>
<dbReference type="InterPro" id="IPR038740">
    <property type="entry name" value="BioF2-like_GNAT_dom"/>
</dbReference>
<gene>
    <name evidence="8" type="ORF">SAMN06272737_12450</name>
</gene>
<evidence type="ECO:0000256" key="6">
    <source>
        <dbReference type="ARBA" id="ARBA00023316"/>
    </source>
</evidence>
<keyword evidence="6" id="KW-0961">Cell wall biogenesis/degradation</keyword>
<dbReference type="InterPro" id="IPR016181">
    <property type="entry name" value="Acyl_CoA_acyltransferase"/>
</dbReference>
<dbReference type="Pfam" id="PF13480">
    <property type="entry name" value="Acetyltransf_6"/>
    <property type="match status" value="1"/>
</dbReference>
<dbReference type="InterPro" id="IPR003447">
    <property type="entry name" value="FEMABX"/>
</dbReference>
<sequence length="398" mass="43660">MSGPHTPTTSSMSVVVCTTPNESTLGEWDNLVCSNPLADVAQLSAWTRIRGLVGYGAMYILVVHGKRLVGGAQIMVRRIPGIGTLGYVPYGPVVSHATEDPDSVHDMIASALAQLSRRRFRMLAVQPPEGAERASEALLAHGFRDSDADVAPAASLRVDLRFDEDHLRRALSKRLRTWTNAWEERGVIVRRGNEQDLPTLAELLAETAEHQGFTPFDIEYLRAMYRELAPAGHLVVFVGEVRGRPVAMTVFTACGTVLKVRLLGLDRSDEGRRLNVPAAVYWNAMKWAKASGYHWFDLGGVLPASVPALLSGGKGDLDALSGPDRYKTRFGGRVFRYPPPVELIPNPIVRAGYDMARQTAAGRHLVAWAKRRCRAGNRVRPRSIGRTVRRGIARGASQ</sequence>
<dbReference type="PANTHER" id="PTHR36174:SF1">
    <property type="entry name" value="LIPID II:GLYCINE GLYCYLTRANSFERASE"/>
    <property type="match status" value="1"/>
</dbReference>